<evidence type="ECO:0000313" key="2">
    <source>
        <dbReference type="Proteomes" id="UP000321490"/>
    </source>
</evidence>
<name>A0A562IQF7_9ACTN</name>
<protein>
    <recommendedName>
        <fullName evidence="3">STAS domain-containing protein</fullName>
    </recommendedName>
</protein>
<comment type="caution">
    <text evidence="1">The sequence shown here is derived from an EMBL/GenBank/DDBJ whole genome shotgun (WGS) entry which is preliminary data.</text>
</comment>
<dbReference type="Proteomes" id="UP000321490">
    <property type="component" value="Unassembled WGS sequence"/>
</dbReference>
<organism evidence="1 2">
    <name type="scientific">Modestobacter roseus</name>
    <dbReference type="NCBI Taxonomy" id="1181884"/>
    <lineage>
        <taxon>Bacteria</taxon>
        <taxon>Bacillati</taxon>
        <taxon>Actinomycetota</taxon>
        <taxon>Actinomycetes</taxon>
        <taxon>Geodermatophilales</taxon>
        <taxon>Geodermatophilaceae</taxon>
        <taxon>Modestobacter</taxon>
    </lineage>
</organism>
<accession>A0A562IQF7</accession>
<reference evidence="1 2" key="1">
    <citation type="submission" date="2019-07" db="EMBL/GenBank/DDBJ databases">
        <title>R&amp;d 2014.</title>
        <authorList>
            <person name="Klenk H.-P."/>
        </authorList>
    </citation>
    <scope>NUCLEOTIDE SEQUENCE [LARGE SCALE GENOMIC DNA]</scope>
    <source>
        <strain evidence="1 2">DSM 45764</strain>
    </source>
</reference>
<evidence type="ECO:0000313" key="1">
    <source>
        <dbReference type="EMBL" id="TWH73257.1"/>
    </source>
</evidence>
<evidence type="ECO:0008006" key="3">
    <source>
        <dbReference type="Google" id="ProtNLM"/>
    </source>
</evidence>
<sequence>MSAPGGPTGARGVVRLLNTSGGRLLCLAGQVDVAAVADFVARYGREPVRVDAIDAGSVTALSPSGVELLLDHLTVAELAGRRVPLRGSTPVDRALTAAGTAGRW</sequence>
<dbReference type="OrthoDB" id="5198113at2"/>
<keyword evidence="2" id="KW-1185">Reference proteome</keyword>
<dbReference type="EMBL" id="VLKF01000001">
    <property type="protein sequence ID" value="TWH73257.1"/>
    <property type="molecule type" value="Genomic_DNA"/>
</dbReference>
<dbReference type="RefSeq" id="WP_153358902.1">
    <property type="nucleotide sequence ID" value="NZ_JABGDC010000044.1"/>
</dbReference>
<dbReference type="InterPro" id="IPR036513">
    <property type="entry name" value="STAS_dom_sf"/>
</dbReference>
<dbReference type="AlphaFoldDB" id="A0A562IQF7"/>
<proteinExistence type="predicted"/>
<dbReference type="SUPFAM" id="SSF52091">
    <property type="entry name" value="SpoIIaa-like"/>
    <property type="match status" value="1"/>
</dbReference>
<gene>
    <name evidence="1" type="ORF">JD78_01780</name>
</gene>